<evidence type="ECO:0000313" key="7">
    <source>
        <dbReference type="Proteomes" id="UP000766698"/>
    </source>
</evidence>
<reference evidence="7" key="1">
    <citation type="journal article" date="2020" name="Syst. Appl. Microbiol.">
        <title>Streptomyces alkaliterrae sp. nov., isolated from an alkaline soil, and emended descriptions of Streptomyces alkaliphilus, Streptomyces calidiresistens and Streptomyces durbertensis.</title>
        <authorList>
            <person name="Swiecimska M."/>
            <person name="Golinska P."/>
            <person name="Nouioui I."/>
            <person name="Wypij M."/>
            <person name="Rai M."/>
            <person name="Sangal V."/>
            <person name="Goodfellow M."/>
        </authorList>
    </citation>
    <scope>NUCLEOTIDE SEQUENCE [LARGE SCALE GENOMIC DNA]</scope>
    <source>
        <strain evidence="7">DSM 104538</strain>
    </source>
</reference>
<gene>
    <name evidence="6" type="ORF">GL263_08890</name>
</gene>
<dbReference type="Gene3D" id="3.40.47.10">
    <property type="match status" value="2"/>
</dbReference>
<accession>A0ABR6EET3</accession>
<evidence type="ECO:0000256" key="3">
    <source>
        <dbReference type="ARBA" id="ARBA00023315"/>
    </source>
</evidence>
<comment type="caution">
    <text evidence="6">The sequence shown here is derived from an EMBL/GenBank/DDBJ whole genome shotgun (WGS) entry which is preliminary data.</text>
</comment>
<dbReference type="InterPro" id="IPR000794">
    <property type="entry name" value="Beta-ketoacyl_synthase"/>
</dbReference>
<dbReference type="RefSeq" id="WP_182855045.1">
    <property type="nucleotide sequence ID" value="NZ_WMLF01000090.1"/>
</dbReference>
<evidence type="ECO:0000256" key="4">
    <source>
        <dbReference type="RuleBase" id="RU003694"/>
    </source>
</evidence>
<dbReference type="CDD" id="cd00834">
    <property type="entry name" value="KAS_I_II"/>
    <property type="match status" value="1"/>
</dbReference>
<dbReference type="SUPFAM" id="SSF53901">
    <property type="entry name" value="Thiolase-like"/>
    <property type="match status" value="1"/>
</dbReference>
<keyword evidence="2 4" id="KW-0808">Transferase</keyword>
<keyword evidence="7" id="KW-1185">Reference proteome</keyword>
<proteinExistence type="inferred from homology"/>
<name>A0ABR6EET3_9ACTN</name>
<keyword evidence="3" id="KW-0012">Acyltransferase</keyword>
<evidence type="ECO:0000256" key="2">
    <source>
        <dbReference type="ARBA" id="ARBA00022679"/>
    </source>
</evidence>
<evidence type="ECO:0000259" key="5">
    <source>
        <dbReference type="PROSITE" id="PS52004"/>
    </source>
</evidence>
<dbReference type="PROSITE" id="PS00606">
    <property type="entry name" value="KS3_1"/>
    <property type="match status" value="1"/>
</dbReference>
<dbReference type="InterPro" id="IPR014030">
    <property type="entry name" value="Ketoacyl_synth_N"/>
</dbReference>
<dbReference type="PROSITE" id="PS52004">
    <property type="entry name" value="KS3_2"/>
    <property type="match status" value="1"/>
</dbReference>
<dbReference type="SMART" id="SM00825">
    <property type="entry name" value="PKS_KS"/>
    <property type="match status" value="1"/>
</dbReference>
<protein>
    <submittedName>
        <fullName evidence="6">Beta-ketoacyl-[acyl-carrier-protein] synthase family protein</fullName>
    </submittedName>
</protein>
<dbReference type="InterPro" id="IPR014031">
    <property type="entry name" value="Ketoacyl_synth_C"/>
</dbReference>
<feature type="domain" description="Ketosynthase family 3 (KS3)" evidence="5">
    <location>
        <begin position="2"/>
        <end position="403"/>
    </location>
</feature>
<dbReference type="Proteomes" id="UP000766698">
    <property type="component" value="Unassembled WGS sequence"/>
</dbReference>
<dbReference type="InterPro" id="IPR020841">
    <property type="entry name" value="PKS_Beta-ketoAc_synthase_dom"/>
</dbReference>
<dbReference type="InterPro" id="IPR016039">
    <property type="entry name" value="Thiolase-like"/>
</dbReference>
<comment type="similarity">
    <text evidence="1 4">Belongs to the thiolase-like superfamily. Beta-ketoacyl-ACP synthases family.</text>
</comment>
<dbReference type="EMBL" id="WMLF01000090">
    <property type="protein sequence ID" value="MBB1243673.1"/>
    <property type="molecule type" value="Genomic_DNA"/>
</dbReference>
<evidence type="ECO:0000313" key="6">
    <source>
        <dbReference type="EMBL" id="MBB1243673.1"/>
    </source>
</evidence>
<dbReference type="InterPro" id="IPR018201">
    <property type="entry name" value="Ketoacyl_synth_AS"/>
</dbReference>
<dbReference type="PANTHER" id="PTHR11712">
    <property type="entry name" value="POLYKETIDE SYNTHASE-RELATED"/>
    <property type="match status" value="1"/>
</dbReference>
<dbReference type="Pfam" id="PF00109">
    <property type="entry name" value="ketoacyl-synt"/>
    <property type="match status" value="1"/>
</dbReference>
<sequence length="404" mass="40451">MTEEIVVSGIGMVTASGAGAEPTWDAVCSGLPTAKNDPALEGLPVDLSSRARLPDAGRGAAWRHDRATRLLSTAAREALRSAALDTADWDPAAVAVVIGTAAGGIATLETQHGKLLTGGHRALSPMTLPSFLPNMAAGHLALELGVTGPSLQTSTACASGATALITACLLLRSGACDIAVAGGTDAMATPLCVAAFAKLGALSRRTGEPDAASRPFDRDRDGFVLGEGSGVLVLERRAHCIARRGRPLAVLAGAGATGDAHHPTAPHPAGAGLRAATRIALAQAGAAPDDVDHVNAHGTSTRLNDAVEAAVIRDLYARRPPTVTSAKGSLGHTMGAAGAIEAALTVLSISRGTAPPTANHTAPDADTSGIDVVAGTARAQTIHLALSHSLGFGGHNTVLTLTAP</sequence>
<evidence type="ECO:0000256" key="1">
    <source>
        <dbReference type="ARBA" id="ARBA00008467"/>
    </source>
</evidence>
<dbReference type="PANTHER" id="PTHR11712:SF347">
    <property type="entry name" value="BETA KETOACYL-ACYL CARRIER PROTEIN SYNTHASE"/>
    <property type="match status" value="1"/>
</dbReference>
<dbReference type="Pfam" id="PF02801">
    <property type="entry name" value="Ketoacyl-synt_C"/>
    <property type="match status" value="1"/>
</dbReference>
<organism evidence="6 7">
    <name type="scientific">Streptomyces durbertensis</name>
    <dbReference type="NCBI Taxonomy" id="2448886"/>
    <lineage>
        <taxon>Bacteria</taxon>
        <taxon>Bacillati</taxon>
        <taxon>Actinomycetota</taxon>
        <taxon>Actinomycetes</taxon>
        <taxon>Kitasatosporales</taxon>
        <taxon>Streptomycetaceae</taxon>
        <taxon>Streptomyces</taxon>
    </lineage>
</organism>